<dbReference type="Pfam" id="PF12146">
    <property type="entry name" value="Hydrolase_4"/>
    <property type="match status" value="1"/>
</dbReference>
<dbReference type="InterPro" id="IPR022742">
    <property type="entry name" value="Hydrolase_4"/>
</dbReference>
<sequence length="315" mass="33447">MAGPVRAVAPFFADVAGGPAPAHCLWLHAGDGTRLRAGFWTEGAQGTVLLCPGRTEYVEKYAAAAGDLGQRGYAMVAIDWRGQGLADRPLADRNTGHVAKFVDYQKDLQAVLEAAQGLGLPAPFYLIGHSMGGAIGLRALFEGLPVKAALFSAPMWGIKIAPLTRPFAHALSASSKVLGFGHRYAPGTGPVTYVAEAPFEDNTLTTDAAMWEMMRTQVTTHPELSLGGPSLNWLHEALAECRALVAAPAPATPVITFLGGNERIVDVPSVERRMASWPAGTLERVAGAEHEIMMEGPDTRARFFDAAAAHFAAHR</sequence>
<dbReference type="Gene3D" id="3.40.50.1820">
    <property type="entry name" value="alpha/beta hydrolase"/>
    <property type="match status" value="1"/>
</dbReference>
<dbReference type="PRINTS" id="PR00111">
    <property type="entry name" value="ABHYDROLASE"/>
</dbReference>
<dbReference type="Proteomes" id="UP001595443">
    <property type="component" value="Unassembled WGS sequence"/>
</dbReference>
<dbReference type="GO" id="GO:0016787">
    <property type="term" value="F:hydrolase activity"/>
    <property type="evidence" value="ECO:0007669"/>
    <property type="project" value="UniProtKB-KW"/>
</dbReference>
<evidence type="ECO:0000313" key="2">
    <source>
        <dbReference type="EMBL" id="MFC2968137.1"/>
    </source>
</evidence>
<accession>A0ABV7AGK0</accession>
<evidence type="ECO:0000313" key="3">
    <source>
        <dbReference type="Proteomes" id="UP001595443"/>
    </source>
</evidence>
<dbReference type="InterPro" id="IPR000073">
    <property type="entry name" value="AB_hydrolase_1"/>
</dbReference>
<keyword evidence="3" id="KW-1185">Reference proteome</keyword>
<comment type="caution">
    <text evidence="2">The sequence shown here is derived from an EMBL/GenBank/DDBJ whole genome shotgun (WGS) entry which is preliminary data.</text>
</comment>
<protein>
    <submittedName>
        <fullName evidence="2">Alpha/beta fold hydrolase</fullName>
    </submittedName>
</protein>
<dbReference type="InterPro" id="IPR029058">
    <property type="entry name" value="AB_hydrolase_fold"/>
</dbReference>
<dbReference type="InterPro" id="IPR051044">
    <property type="entry name" value="MAG_DAG_Lipase"/>
</dbReference>
<name>A0ABV7AGK0_9RHOB</name>
<dbReference type="EMBL" id="JBHRSK010000004">
    <property type="protein sequence ID" value="MFC2968137.1"/>
    <property type="molecule type" value="Genomic_DNA"/>
</dbReference>
<dbReference type="PANTHER" id="PTHR11614">
    <property type="entry name" value="PHOSPHOLIPASE-RELATED"/>
    <property type="match status" value="1"/>
</dbReference>
<feature type="domain" description="Serine aminopeptidase S33" evidence="1">
    <location>
        <begin position="44"/>
        <end position="295"/>
    </location>
</feature>
<reference evidence="3" key="1">
    <citation type="journal article" date="2019" name="Int. J. Syst. Evol. Microbiol.">
        <title>The Global Catalogue of Microorganisms (GCM) 10K type strain sequencing project: providing services to taxonomists for standard genome sequencing and annotation.</title>
        <authorList>
            <consortium name="The Broad Institute Genomics Platform"/>
            <consortium name="The Broad Institute Genome Sequencing Center for Infectious Disease"/>
            <person name="Wu L."/>
            <person name="Ma J."/>
        </authorList>
    </citation>
    <scope>NUCLEOTIDE SEQUENCE [LARGE SCALE GENOMIC DNA]</scope>
    <source>
        <strain evidence="3">KCTC 62192</strain>
    </source>
</reference>
<evidence type="ECO:0000259" key="1">
    <source>
        <dbReference type="Pfam" id="PF12146"/>
    </source>
</evidence>
<dbReference type="SUPFAM" id="SSF53474">
    <property type="entry name" value="alpha/beta-Hydrolases"/>
    <property type="match status" value="1"/>
</dbReference>
<dbReference type="RefSeq" id="WP_377832811.1">
    <property type="nucleotide sequence ID" value="NZ_JBHRSK010000004.1"/>
</dbReference>
<proteinExistence type="predicted"/>
<keyword evidence="2" id="KW-0378">Hydrolase</keyword>
<gene>
    <name evidence="2" type="ORF">ACFOES_08530</name>
</gene>
<organism evidence="2 3">
    <name type="scientific">Acidimangrovimonas pyrenivorans</name>
    <dbReference type="NCBI Taxonomy" id="2030798"/>
    <lineage>
        <taxon>Bacteria</taxon>
        <taxon>Pseudomonadati</taxon>
        <taxon>Pseudomonadota</taxon>
        <taxon>Alphaproteobacteria</taxon>
        <taxon>Rhodobacterales</taxon>
        <taxon>Paracoccaceae</taxon>
        <taxon>Acidimangrovimonas</taxon>
    </lineage>
</organism>